<sequence>MLKNILLSLIVLCSFVVAENANIAERASSLEFLGKWVVQGNDKDVTQLKQDDQLLQYNGFADFPAGSGHHVADSKTFARIVVSSECGYALPSGSDYAKHPISEVAAGNILQKNAPEAHTMVVVGVNGEEVTVIHTGWGATHCVSRNVFSKSFLKDNGFKVFKPGIDEVENDVEPVVEKQPQQAETRVLGTYRVVVTGTQNYYPISQGTIVSHSGPGGKIVVNETRSVSNKVSVNVGVKAEIISASVGFDVTNSFSRSLSYWRDVTPGKYGYVDLTYKYTVKNFDVYYKPFIGSEKRVGSGKAYRWQALQFNYRESNN</sequence>
<gene>
    <name evidence="2" type="ORF">UABAM_00081</name>
</gene>
<name>A0A5S9IHY7_UABAM</name>
<evidence type="ECO:0000313" key="3">
    <source>
        <dbReference type="Proteomes" id="UP000326354"/>
    </source>
</evidence>
<dbReference type="Proteomes" id="UP000326354">
    <property type="component" value="Chromosome"/>
</dbReference>
<proteinExistence type="predicted"/>
<accession>A0A5S9IHY7</accession>
<dbReference type="KEGG" id="uam:UABAM_00081"/>
<evidence type="ECO:0000256" key="1">
    <source>
        <dbReference type="SAM" id="SignalP"/>
    </source>
</evidence>
<keyword evidence="1" id="KW-0732">Signal</keyword>
<dbReference type="AlphaFoldDB" id="A0A5S9IHY7"/>
<organism evidence="2 3">
    <name type="scientific">Uabimicrobium amorphum</name>
    <dbReference type="NCBI Taxonomy" id="2596890"/>
    <lineage>
        <taxon>Bacteria</taxon>
        <taxon>Pseudomonadati</taxon>
        <taxon>Planctomycetota</taxon>
        <taxon>Candidatus Uabimicrobiia</taxon>
        <taxon>Candidatus Uabimicrobiales</taxon>
        <taxon>Candidatus Uabimicrobiaceae</taxon>
        <taxon>Candidatus Uabimicrobium</taxon>
    </lineage>
</organism>
<dbReference type="RefSeq" id="WP_151966010.1">
    <property type="nucleotide sequence ID" value="NZ_AP019860.1"/>
</dbReference>
<reference evidence="2 3" key="1">
    <citation type="submission" date="2019-08" db="EMBL/GenBank/DDBJ databases">
        <title>Complete genome sequence of Candidatus Uab amorphum.</title>
        <authorList>
            <person name="Shiratori T."/>
            <person name="Suzuki S."/>
            <person name="Kakizawa Y."/>
            <person name="Ishida K."/>
        </authorList>
    </citation>
    <scope>NUCLEOTIDE SEQUENCE [LARGE SCALE GENOMIC DNA]</scope>
    <source>
        <strain evidence="2 3">SRT547</strain>
    </source>
</reference>
<dbReference type="EMBL" id="AP019860">
    <property type="protein sequence ID" value="BBM81742.1"/>
    <property type="molecule type" value="Genomic_DNA"/>
</dbReference>
<protein>
    <submittedName>
        <fullName evidence="2">Uncharacterized protein</fullName>
    </submittedName>
</protein>
<keyword evidence="3" id="KW-1185">Reference proteome</keyword>
<evidence type="ECO:0000313" key="2">
    <source>
        <dbReference type="EMBL" id="BBM81742.1"/>
    </source>
</evidence>
<feature type="chain" id="PRO_5024790120" evidence="1">
    <location>
        <begin position="24"/>
        <end position="317"/>
    </location>
</feature>
<feature type="signal peptide" evidence="1">
    <location>
        <begin position="1"/>
        <end position="23"/>
    </location>
</feature>